<evidence type="ECO:0000313" key="3">
    <source>
        <dbReference type="Proteomes" id="UP001152747"/>
    </source>
</evidence>
<dbReference type="Proteomes" id="UP001152747">
    <property type="component" value="Unassembled WGS sequence"/>
</dbReference>
<protein>
    <submittedName>
        <fullName evidence="2">Uncharacterized protein</fullName>
    </submittedName>
</protein>
<keyword evidence="1" id="KW-0812">Transmembrane</keyword>
<keyword evidence="1" id="KW-0472">Membrane</keyword>
<comment type="caution">
    <text evidence="2">The sequence shown here is derived from an EMBL/GenBank/DDBJ whole genome shotgun (WGS) entry which is preliminary data.</text>
</comment>
<keyword evidence="3" id="KW-1185">Reference proteome</keyword>
<evidence type="ECO:0000313" key="2">
    <source>
        <dbReference type="EMBL" id="CAI5449615.1"/>
    </source>
</evidence>
<sequence length="69" mass="7881">MFFIFFLVTAIILFGVLIATAYLTFLVRHSNHSNKHKEKKHELKTLAVLGSGGHTTEMLELDQRVRPTI</sequence>
<evidence type="ECO:0000256" key="1">
    <source>
        <dbReference type="SAM" id="Phobius"/>
    </source>
</evidence>
<accession>A0A9P1IPN0</accession>
<organism evidence="2 3">
    <name type="scientific">Caenorhabditis angaria</name>
    <dbReference type="NCBI Taxonomy" id="860376"/>
    <lineage>
        <taxon>Eukaryota</taxon>
        <taxon>Metazoa</taxon>
        <taxon>Ecdysozoa</taxon>
        <taxon>Nematoda</taxon>
        <taxon>Chromadorea</taxon>
        <taxon>Rhabditida</taxon>
        <taxon>Rhabditina</taxon>
        <taxon>Rhabditomorpha</taxon>
        <taxon>Rhabditoidea</taxon>
        <taxon>Rhabditidae</taxon>
        <taxon>Peloderinae</taxon>
        <taxon>Caenorhabditis</taxon>
    </lineage>
</organism>
<reference evidence="2" key="1">
    <citation type="submission" date="2022-11" db="EMBL/GenBank/DDBJ databases">
        <authorList>
            <person name="Kikuchi T."/>
        </authorList>
    </citation>
    <scope>NUCLEOTIDE SEQUENCE</scope>
    <source>
        <strain evidence="2">PS1010</strain>
    </source>
</reference>
<feature type="transmembrane region" description="Helical" evidence="1">
    <location>
        <begin position="6"/>
        <end position="27"/>
    </location>
</feature>
<name>A0A9P1IPN0_9PELO</name>
<proteinExistence type="predicted"/>
<dbReference type="EMBL" id="CANHGI010000004">
    <property type="protein sequence ID" value="CAI5449615.1"/>
    <property type="molecule type" value="Genomic_DNA"/>
</dbReference>
<dbReference type="AlphaFoldDB" id="A0A9P1IPN0"/>
<keyword evidence="1" id="KW-1133">Transmembrane helix</keyword>
<gene>
    <name evidence="2" type="ORF">CAMP_LOCUS12252</name>
</gene>